<name>A0A1C3E5A4_9PLAN</name>
<protein>
    <submittedName>
        <fullName evidence="1">Uncharacterized protein</fullName>
    </submittedName>
</protein>
<evidence type="ECO:0000313" key="2">
    <source>
        <dbReference type="Proteomes" id="UP000094828"/>
    </source>
</evidence>
<dbReference type="Proteomes" id="UP000094828">
    <property type="component" value="Unassembled WGS sequence"/>
</dbReference>
<gene>
    <name evidence="1" type="ORF">A6X21_11785</name>
</gene>
<reference evidence="1 2" key="1">
    <citation type="submission" date="2016-05" db="EMBL/GenBank/DDBJ databases">
        <title>Genomic and physiological characterization of Planctopirus sp. isolated from fresh water lake.</title>
        <authorList>
            <person name="Subhash Y."/>
            <person name="Ramana C."/>
        </authorList>
    </citation>
    <scope>NUCLEOTIDE SEQUENCE [LARGE SCALE GENOMIC DNA]</scope>
    <source>
        <strain evidence="1 2">JC280</strain>
    </source>
</reference>
<proteinExistence type="predicted"/>
<dbReference type="STRING" id="1841610.A6X21_11785"/>
<accession>A0A1C3E5A4</accession>
<dbReference type="AlphaFoldDB" id="A0A1C3E5A4"/>
<sequence length="63" mass="7060">MQSDCRQGTYVIFDQDFMCSVPVMEKFPVPLCPQEYQLSTAGKLAGICSEFTFICPELMVSAQ</sequence>
<keyword evidence="2" id="KW-1185">Reference proteome</keyword>
<dbReference type="EMBL" id="LYDR01000152">
    <property type="protein sequence ID" value="ODA28410.1"/>
    <property type="molecule type" value="Genomic_DNA"/>
</dbReference>
<organism evidence="1 2">
    <name type="scientific">Planctopirus hydrillae</name>
    <dbReference type="NCBI Taxonomy" id="1841610"/>
    <lineage>
        <taxon>Bacteria</taxon>
        <taxon>Pseudomonadati</taxon>
        <taxon>Planctomycetota</taxon>
        <taxon>Planctomycetia</taxon>
        <taxon>Planctomycetales</taxon>
        <taxon>Planctomycetaceae</taxon>
        <taxon>Planctopirus</taxon>
    </lineage>
</organism>
<evidence type="ECO:0000313" key="1">
    <source>
        <dbReference type="EMBL" id="ODA28410.1"/>
    </source>
</evidence>
<comment type="caution">
    <text evidence="1">The sequence shown here is derived from an EMBL/GenBank/DDBJ whole genome shotgun (WGS) entry which is preliminary data.</text>
</comment>